<dbReference type="GO" id="GO:0005829">
    <property type="term" value="C:cytosol"/>
    <property type="evidence" value="ECO:0007669"/>
    <property type="project" value="TreeGrafter"/>
</dbReference>
<proteinExistence type="inferred from homology"/>
<dbReference type="GO" id="GO:0004056">
    <property type="term" value="F:argininosuccinate lyase activity"/>
    <property type="evidence" value="ECO:0007669"/>
    <property type="project" value="UniProtKB-UniRule"/>
</dbReference>
<dbReference type="InterPro" id="IPR020557">
    <property type="entry name" value="Fumarate_lyase_CS"/>
</dbReference>
<dbReference type="RefSeq" id="WP_091482083.1">
    <property type="nucleotide sequence ID" value="NZ_BJYC01000014.1"/>
</dbReference>
<dbReference type="InterPro" id="IPR029419">
    <property type="entry name" value="Arg_succ_lyase_C"/>
</dbReference>
<comment type="pathway">
    <text evidence="1 6">Amino-acid biosynthesis; L-arginine biosynthesis; L-arginine from L-ornithine and carbamoyl phosphate: step 3/3.</text>
</comment>
<name>A0A1H7MLV1_9LACT</name>
<feature type="domain" description="Argininosuccinate lyase C-terminal" evidence="8">
    <location>
        <begin position="368"/>
        <end position="436"/>
    </location>
</feature>
<comment type="subcellular location">
    <subcellularLocation>
        <location evidence="6">Cytoplasm</location>
    </subcellularLocation>
</comment>
<dbReference type="PRINTS" id="PR00145">
    <property type="entry name" value="ARGSUCLYASE"/>
</dbReference>
<protein>
    <recommendedName>
        <fullName evidence="2 6">Argininosuccinate lyase</fullName>
        <shortName evidence="6">ASAL</shortName>
        <ecNumber evidence="2 6">4.3.2.1</ecNumber>
    </recommendedName>
    <alternativeName>
        <fullName evidence="6">Arginosuccinase</fullName>
    </alternativeName>
</protein>
<evidence type="ECO:0000313" key="10">
    <source>
        <dbReference type="Proteomes" id="UP000199081"/>
    </source>
</evidence>
<sequence>MSADQNKIWQGRFSVQSAEEVDVFNSSISFDYVLYEEDIKGSMAHAKMLGKQNIISEEDVSSILEGLEGILMDINNGALQFDPKAEDIHMFIEAELTSRIGDAGKKLHTGRSRNDQVALDLRLYVKKQAAEIIDQLEAFESVLISQADKHTETIMPGYTHLQIAQPVTFAHHLLAYAQMILRDIKRLEEVANHTDSMPLGNGALAGTTYPFDRQFVADQLGFKTVTANSLDGVSDRDFVLDMAYTLSMVMMHLSRLSEEIILWCSQEFKFVELDDAFATGSSIMPQKKNPDVAELVRGKTGRTYGNLQTLLTMMKGIPLAYNKDMQEDKEALFDSISTVKLALSAMIPMVDTMSANVDRMRDAASKGFINATDCADYLTKKGLPFREAYGVIGGLVKYCIEEDLTLKDLPLETYQSYHELFEQDIYSVIDLSTCVNIRDIEGGPAPSAVKKQLAMLKEQLEIVD</sequence>
<dbReference type="InterPro" id="IPR008948">
    <property type="entry name" value="L-Aspartase-like"/>
</dbReference>
<keyword evidence="6" id="KW-0963">Cytoplasm</keyword>
<evidence type="ECO:0000256" key="1">
    <source>
        <dbReference type="ARBA" id="ARBA00004941"/>
    </source>
</evidence>
<dbReference type="GO" id="GO:0042450">
    <property type="term" value="P:L-arginine biosynthetic process via ornithine"/>
    <property type="evidence" value="ECO:0007669"/>
    <property type="project" value="UniProtKB-UniRule"/>
</dbReference>
<dbReference type="OrthoDB" id="9769623at2"/>
<organism evidence="9 10">
    <name type="scientific">Alkalibacterium pelagium</name>
    <dbReference type="NCBI Taxonomy" id="426702"/>
    <lineage>
        <taxon>Bacteria</taxon>
        <taxon>Bacillati</taxon>
        <taxon>Bacillota</taxon>
        <taxon>Bacilli</taxon>
        <taxon>Lactobacillales</taxon>
        <taxon>Carnobacteriaceae</taxon>
        <taxon>Alkalibacterium</taxon>
    </lineage>
</organism>
<comment type="similarity">
    <text evidence="6">Belongs to the lyase 1 family. Argininosuccinate lyase subfamily.</text>
</comment>
<keyword evidence="3 6" id="KW-0055">Arginine biosynthesis</keyword>
<dbReference type="PANTHER" id="PTHR43814:SF1">
    <property type="entry name" value="ARGININOSUCCINATE LYASE"/>
    <property type="match status" value="1"/>
</dbReference>
<dbReference type="CDD" id="cd01359">
    <property type="entry name" value="Argininosuccinate_lyase"/>
    <property type="match status" value="1"/>
</dbReference>
<keyword evidence="5 6" id="KW-0456">Lyase</keyword>
<dbReference type="UniPathway" id="UPA00068">
    <property type="reaction ID" value="UER00114"/>
</dbReference>
<dbReference type="STRING" id="426702.SAMN04488099_11222"/>
<dbReference type="EC" id="4.3.2.1" evidence="2 6"/>
<dbReference type="HAMAP" id="MF_00006">
    <property type="entry name" value="Arg_succ_lyase"/>
    <property type="match status" value="1"/>
</dbReference>
<evidence type="ECO:0000259" key="7">
    <source>
        <dbReference type="Pfam" id="PF00206"/>
    </source>
</evidence>
<dbReference type="Gene3D" id="1.10.275.10">
    <property type="entry name" value="Fumarase/aspartase (N-terminal domain)"/>
    <property type="match status" value="1"/>
</dbReference>
<evidence type="ECO:0000313" key="9">
    <source>
        <dbReference type="EMBL" id="SEL12101.1"/>
    </source>
</evidence>
<dbReference type="SUPFAM" id="SSF48557">
    <property type="entry name" value="L-aspartase-like"/>
    <property type="match status" value="1"/>
</dbReference>
<dbReference type="FunFam" id="1.20.200.10:FF:000015">
    <property type="entry name" value="argininosuccinate lyase isoform X2"/>
    <property type="match status" value="1"/>
</dbReference>
<dbReference type="InterPro" id="IPR009049">
    <property type="entry name" value="Argininosuccinate_lyase"/>
</dbReference>
<dbReference type="PRINTS" id="PR00149">
    <property type="entry name" value="FUMRATELYASE"/>
</dbReference>
<evidence type="ECO:0000256" key="4">
    <source>
        <dbReference type="ARBA" id="ARBA00022605"/>
    </source>
</evidence>
<reference evidence="10" key="1">
    <citation type="submission" date="2016-10" db="EMBL/GenBank/DDBJ databases">
        <authorList>
            <person name="Varghese N."/>
            <person name="Submissions S."/>
        </authorList>
    </citation>
    <scope>NUCLEOTIDE SEQUENCE [LARGE SCALE GENOMIC DNA]</scope>
    <source>
        <strain evidence="10">DSM 19183</strain>
    </source>
</reference>
<gene>
    <name evidence="6" type="primary">argH</name>
    <name evidence="9" type="ORF">SAMN04488099_11222</name>
</gene>
<evidence type="ECO:0000256" key="5">
    <source>
        <dbReference type="ARBA" id="ARBA00023239"/>
    </source>
</evidence>
<dbReference type="Gene3D" id="1.20.200.10">
    <property type="entry name" value="Fumarase/aspartase (Central domain)"/>
    <property type="match status" value="1"/>
</dbReference>
<dbReference type="AlphaFoldDB" id="A0A1H7MLV1"/>
<dbReference type="PROSITE" id="PS00163">
    <property type="entry name" value="FUMARATE_LYASES"/>
    <property type="match status" value="1"/>
</dbReference>
<keyword evidence="10" id="KW-1185">Reference proteome</keyword>
<dbReference type="EMBL" id="FNZU01000012">
    <property type="protein sequence ID" value="SEL12101.1"/>
    <property type="molecule type" value="Genomic_DNA"/>
</dbReference>
<evidence type="ECO:0000256" key="3">
    <source>
        <dbReference type="ARBA" id="ARBA00022571"/>
    </source>
</evidence>
<dbReference type="Proteomes" id="UP000199081">
    <property type="component" value="Unassembled WGS sequence"/>
</dbReference>
<dbReference type="Pfam" id="PF14698">
    <property type="entry name" value="ASL_C2"/>
    <property type="match status" value="1"/>
</dbReference>
<feature type="domain" description="Fumarate lyase N-terminal" evidence="7">
    <location>
        <begin position="11"/>
        <end position="305"/>
    </location>
</feature>
<dbReference type="Gene3D" id="1.10.40.30">
    <property type="entry name" value="Fumarase/aspartase (C-terminal domain)"/>
    <property type="match status" value="1"/>
</dbReference>
<dbReference type="PANTHER" id="PTHR43814">
    <property type="entry name" value="ARGININOSUCCINATE LYASE"/>
    <property type="match status" value="1"/>
</dbReference>
<dbReference type="InterPro" id="IPR024083">
    <property type="entry name" value="Fumarase/histidase_N"/>
</dbReference>
<dbReference type="InterPro" id="IPR000362">
    <property type="entry name" value="Fumarate_lyase_fam"/>
</dbReference>
<dbReference type="InterPro" id="IPR022761">
    <property type="entry name" value="Fumarate_lyase_N"/>
</dbReference>
<accession>A0A1H7MLV1</accession>
<evidence type="ECO:0000256" key="2">
    <source>
        <dbReference type="ARBA" id="ARBA00012338"/>
    </source>
</evidence>
<keyword evidence="4 6" id="KW-0028">Amino-acid biosynthesis</keyword>
<dbReference type="Pfam" id="PF00206">
    <property type="entry name" value="Lyase_1"/>
    <property type="match status" value="1"/>
</dbReference>
<evidence type="ECO:0000256" key="6">
    <source>
        <dbReference type="HAMAP-Rule" id="MF_00006"/>
    </source>
</evidence>
<evidence type="ECO:0000259" key="8">
    <source>
        <dbReference type="Pfam" id="PF14698"/>
    </source>
</evidence>
<dbReference type="NCBIfam" id="TIGR00838">
    <property type="entry name" value="argH"/>
    <property type="match status" value="1"/>
</dbReference>
<dbReference type="FunFam" id="1.10.40.30:FF:000001">
    <property type="entry name" value="Argininosuccinate lyase"/>
    <property type="match status" value="1"/>
</dbReference>
<comment type="catalytic activity">
    <reaction evidence="6">
        <text>2-(N(omega)-L-arginino)succinate = fumarate + L-arginine</text>
        <dbReference type="Rhea" id="RHEA:24020"/>
        <dbReference type="ChEBI" id="CHEBI:29806"/>
        <dbReference type="ChEBI" id="CHEBI:32682"/>
        <dbReference type="ChEBI" id="CHEBI:57472"/>
        <dbReference type="EC" id="4.3.2.1"/>
    </reaction>
</comment>
<dbReference type="FunFam" id="1.10.275.10:FF:000002">
    <property type="entry name" value="Argininosuccinate lyase"/>
    <property type="match status" value="1"/>
</dbReference>